<evidence type="ECO:0000313" key="2">
    <source>
        <dbReference type="Proteomes" id="UP000014974"/>
    </source>
</evidence>
<dbReference type="AlphaFoldDB" id="S7VN10"/>
<proteinExistence type="predicted"/>
<reference evidence="1 2" key="1">
    <citation type="journal article" date="2013" name="Genome Announc.">
        <title>Draft Genome Sequence of Cyclobacterium qasimii Strain M12-11BT, Isolated from Arctic Marine Sediment.</title>
        <authorList>
            <person name="Shivaji S."/>
            <person name="Ara S."/>
            <person name="Singh A."/>
            <person name="Kumar Pinnaka A."/>
        </authorList>
    </citation>
    <scope>NUCLEOTIDE SEQUENCE [LARGE SCALE GENOMIC DNA]</scope>
    <source>
        <strain evidence="1 2">M12-11B</strain>
    </source>
</reference>
<evidence type="ECO:0000313" key="1">
    <source>
        <dbReference type="EMBL" id="EPR71580.1"/>
    </source>
</evidence>
<sequence>MKWIYPNDWESFLEDENEAVAWLYENGCITLENEGKVIDIMTVGGPNKIKLY</sequence>
<dbReference type="STRING" id="641524.ADICYQ_0248"/>
<comment type="caution">
    <text evidence="1">The sequence shown here is derived from an EMBL/GenBank/DDBJ whole genome shotgun (WGS) entry which is preliminary data.</text>
</comment>
<dbReference type="OrthoDB" id="711646at2"/>
<name>S7VN10_9BACT</name>
<organism evidence="1 2">
    <name type="scientific">Cyclobacterium qasimii M12-11B</name>
    <dbReference type="NCBI Taxonomy" id="641524"/>
    <lineage>
        <taxon>Bacteria</taxon>
        <taxon>Pseudomonadati</taxon>
        <taxon>Bacteroidota</taxon>
        <taxon>Cytophagia</taxon>
        <taxon>Cytophagales</taxon>
        <taxon>Cyclobacteriaceae</taxon>
        <taxon>Cyclobacterium</taxon>
    </lineage>
</organism>
<dbReference type="Proteomes" id="UP000014974">
    <property type="component" value="Unassembled WGS sequence"/>
</dbReference>
<protein>
    <submittedName>
        <fullName evidence="1">Uncharacterized protein</fullName>
    </submittedName>
</protein>
<accession>S7VN10</accession>
<dbReference type="EMBL" id="ATNM01000013">
    <property type="protein sequence ID" value="EPR71580.1"/>
    <property type="molecule type" value="Genomic_DNA"/>
</dbReference>
<gene>
    <name evidence="1" type="ORF">ADICYQ_0248</name>
</gene>